<gene>
    <name evidence="14" type="ORF">EV44_g5300</name>
</gene>
<evidence type="ECO:0000256" key="3">
    <source>
        <dbReference type="ARBA" id="ARBA00013530"/>
    </source>
</evidence>
<comment type="function">
    <text evidence="12">Electron carrier protein. The oxidized form of the cytochrome c heme group can accept an electron from the heme group of the cytochrome c1 subunit of cytochrome reductase. Cytochrome c then transfers this electron to the cytochrome oxidase complex, the final protein carrier in the mitochondrial electron-transport chain.</text>
</comment>
<evidence type="ECO:0000313" key="15">
    <source>
        <dbReference type="Proteomes" id="UP000030854"/>
    </source>
</evidence>
<dbReference type="InterPro" id="IPR036909">
    <property type="entry name" value="Cyt_c-like_dom_sf"/>
</dbReference>
<keyword evidence="12" id="KW-0496">Mitochondrion</keyword>
<reference evidence="14 15" key="1">
    <citation type="journal article" date="2014" name="BMC Genomics">
        <title>Adaptive genomic structural variation in the grape powdery mildew pathogen, Erysiphe necator.</title>
        <authorList>
            <person name="Jones L."/>
            <person name="Riaz S."/>
            <person name="Morales-Cruz A."/>
            <person name="Amrine K.C."/>
            <person name="McGuire B."/>
            <person name="Gubler W.D."/>
            <person name="Walker M.A."/>
            <person name="Cantu D."/>
        </authorList>
    </citation>
    <scope>NUCLEOTIDE SEQUENCE [LARGE SCALE GENOMIC DNA]</scope>
    <source>
        <strain evidence="15">c</strain>
    </source>
</reference>
<keyword evidence="5 10" id="KW-0349">Heme</keyword>
<dbReference type="PANTHER" id="PTHR11961">
    <property type="entry name" value="CYTOCHROME C"/>
    <property type="match status" value="1"/>
</dbReference>
<evidence type="ECO:0000256" key="5">
    <source>
        <dbReference type="ARBA" id="ARBA00022617"/>
    </source>
</evidence>
<dbReference type="AlphaFoldDB" id="A0A0B1PD88"/>
<feature type="domain" description="Cytochrome c" evidence="13">
    <location>
        <begin position="6"/>
        <end position="107"/>
    </location>
</feature>
<evidence type="ECO:0000256" key="7">
    <source>
        <dbReference type="ARBA" id="ARBA00022723"/>
    </source>
</evidence>
<dbReference type="GO" id="GO:0046872">
    <property type="term" value="F:metal ion binding"/>
    <property type="evidence" value="ECO:0007669"/>
    <property type="project" value="UniProtKB-KW"/>
</dbReference>
<comment type="subcellular location">
    <subcellularLocation>
        <location evidence="1">Mitochondrion intermembrane space</location>
    </subcellularLocation>
</comment>
<keyword evidence="9 10" id="KW-0408">Iron</keyword>
<dbReference type="PROSITE" id="PS51007">
    <property type="entry name" value="CYTC"/>
    <property type="match status" value="1"/>
</dbReference>
<dbReference type="SUPFAM" id="SSF46626">
    <property type="entry name" value="Cytochrome c"/>
    <property type="match status" value="1"/>
</dbReference>
<evidence type="ECO:0000256" key="9">
    <source>
        <dbReference type="ARBA" id="ARBA00023004"/>
    </source>
</evidence>
<accession>A0A0B1PD88</accession>
<dbReference type="EMBL" id="JNVN01000627">
    <property type="protein sequence ID" value="KHJ34901.1"/>
    <property type="molecule type" value="Genomic_DNA"/>
</dbReference>
<evidence type="ECO:0000256" key="6">
    <source>
        <dbReference type="ARBA" id="ARBA00022660"/>
    </source>
</evidence>
<dbReference type="Pfam" id="PF00034">
    <property type="entry name" value="Cytochrom_C"/>
    <property type="match status" value="1"/>
</dbReference>
<keyword evidence="4 12" id="KW-0813">Transport</keyword>
<dbReference type="GO" id="GO:0005758">
    <property type="term" value="C:mitochondrial intermembrane space"/>
    <property type="evidence" value="ECO:0007669"/>
    <property type="project" value="UniProtKB-SubCell"/>
</dbReference>
<comment type="PTM">
    <text evidence="12">Binds 1 heme group per subunit.</text>
</comment>
<dbReference type="InterPro" id="IPR009056">
    <property type="entry name" value="Cyt_c-like_dom"/>
</dbReference>
<dbReference type="GO" id="GO:0009055">
    <property type="term" value="F:electron transfer activity"/>
    <property type="evidence" value="ECO:0007669"/>
    <property type="project" value="InterPro"/>
</dbReference>
<dbReference type="FunFam" id="1.10.760.10:FF:000001">
    <property type="entry name" value="Cytochrome c iso-1"/>
    <property type="match status" value="1"/>
</dbReference>
<keyword evidence="7 10" id="KW-0479">Metal-binding</keyword>
<dbReference type="PRINTS" id="PR00604">
    <property type="entry name" value="CYTCHRMECIAB"/>
</dbReference>
<evidence type="ECO:0000259" key="13">
    <source>
        <dbReference type="PROSITE" id="PS51007"/>
    </source>
</evidence>
<evidence type="ECO:0000256" key="4">
    <source>
        <dbReference type="ARBA" id="ARBA00022448"/>
    </source>
</evidence>
<dbReference type="HOGENOM" id="CLU_060944_3_0_1"/>
<evidence type="ECO:0000256" key="2">
    <source>
        <dbReference type="ARBA" id="ARBA00006488"/>
    </source>
</evidence>
<comment type="similarity">
    <text evidence="2 11">Belongs to the cytochrome c family.</text>
</comment>
<dbReference type="Proteomes" id="UP000030854">
    <property type="component" value="Unassembled WGS sequence"/>
</dbReference>
<dbReference type="STRING" id="52586.A0A0B1PD88"/>
<organism evidence="14 15">
    <name type="scientific">Uncinula necator</name>
    <name type="common">Grape powdery mildew</name>
    <dbReference type="NCBI Taxonomy" id="52586"/>
    <lineage>
        <taxon>Eukaryota</taxon>
        <taxon>Fungi</taxon>
        <taxon>Dikarya</taxon>
        <taxon>Ascomycota</taxon>
        <taxon>Pezizomycotina</taxon>
        <taxon>Leotiomycetes</taxon>
        <taxon>Erysiphales</taxon>
        <taxon>Erysiphaceae</taxon>
        <taxon>Erysiphe</taxon>
    </lineage>
</organism>
<protein>
    <recommendedName>
        <fullName evidence="3">Cytochrome c</fullName>
    </recommendedName>
</protein>
<evidence type="ECO:0000256" key="11">
    <source>
        <dbReference type="RuleBase" id="RU004426"/>
    </source>
</evidence>
<keyword evidence="15" id="KW-1185">Reference proteome</keyword>
<keyword evidence="6 12" id="KW-0679">Respiratory chain</keyword>
<evidence type="ECO:0000256" key="12">
    <source>
        <dbReference type="RuleBase" id="RU004427"/>
    </source>
</evidence>
<proteinExistence type="inferred from homology"/>
<dbReference type="InterPro" id="IPR002327">
    <property type="entry name" value="Cyt_c_1A/1B"/>
</dbReference>
<evidence type="ECO:0000256" key="8">
    <source>
        <dbReference type="ARBA" id="ARBA00022982"/>
    </source>
</evidence>
<evidence type="ECO:0000256" key="1">
    <source>
        <dbReference type="ARBA" id="ARBA00004569"/>
    </source>
</evidence>
<name>A0A0B1PD88_UNCNE</name>
<dbReference type="Gene3D" id="1.10.760.10">
    <property type="entry name" value="Cytochrome c-like domain"/>
    <property type="match status" value="1"/>
</dbReference>
<evidence type="ECO:0000256" key="10">
    <source>
        <dbReference type="PROSITE-ProRule" id="PRU00433"/>
    </source>
</evidence>
<dbReference type="OMA" id="KARCAQC"/>
<evidence type="ECO:0000313" key="14">
    <source>
        <dbReference type="EMBL" id="KHJ34901.1"/>
    </source>
</evidence>
<sequence>MPFKEGDYKKGAGLFKQRCASCHNLKEDDSKKVGPSLIGLFGRKTGSVEGYSYSDANKAKGIIWNEETLFTYLENPKKYIPGTKMAYGGLKKEKDRNDLITFLKKDTEP</sequence>
<dbReference type="GO" id="GO:0020037">
    <property type="term" value="F:heme binding"/>
    <property type="evidence" value="ECO:0007669"/>
    <property type="project" value="InterPro"/>
</dbReference>
<keyword evidence="8 12" id="KW-0249">Electron transport</keyword>
<comment type="caution">
    <text evidence="14">The sequence shown here is derived from an EMBL/GenBank/DDBJ whole genome shotgun (WGS) entry which is preliminary data.</text>
</comment>